<reference evidence="4 5" key="1">
    <citation type="submission" date="2024-03" db="EMBL/GenBank/DDBJ databases">
        <title>Draft genome sequence of Pseudonocardia nematodicida JCM 31783.</title>
        <authorList>
            <person name="Butdee W."/>
            <person name="Duangmal K."/>
        </authorList>
    </citation>
    <scope>NUCLEOTIDE SEQUENCE [LARGE SCALE GENOMIC DNA]</scope>
    <source>
        <strain evidence="4 5">JCM 31783</strain>
    </source>
</reference>
<feature type="compositionally biased region" description="Basic and acidic residues" evidence="2">
    <location>
        <begin position="67"/>
        <end position="77"/>
    </location>
</feature>
<keyword evidence="1 4" id="KW-0238">DNA-binding</keyword>
<dbReference type="SMART" id="SM00966">
    <property type="entry name" value="SpoVT_AbrB"/>
    <property type="match status" value="1"/>
</dbReference>
<evidence type="ECO:0000313" key="5">
    <source>
        <dbReference type="Proteomes" id="UP001494902"/>
    </source>
</evidence>
<dbReference type="InterPro" id="IPR037914">
    <property type="entry name" value="SpoVT-AbrB_sf"/>
</dbReference>
<dbReference type="EMBL" id="JBEDNQ010000018">
    <property type="protein sequence ID" value="MEQ3554895.1"/>
    <property type="molecule type" value="Genomic_DNA"/>
</dbReference>
<dbReference type="InterPro" id="IPR007159">
    <property type="entry name" value="SpoVT-AbrB_dom"/>
</dbReference>
<dbReference type="RefSeq" id="WP_349301962.1">
    <property type="nucleotide sequence ID" value="NZ_JBEDNQ010000018.1"/>
</dbReference>
<feature type="domain" description="SpoVT-AbrB" evidence="3">
    <location>
        <begin position="1"/>
        <end position="44"/>
    </location>
</feature>
<evidence type="ECO:0000256" key="2">
    <source>
        <dbReference type="SAM" id="MobiDB-lite"/>
    </source>
</evidence>
<name>A0ABV1KKB4_9PSEU</name>
<comment type="caution">
    <text evidence="4">The sequence shown here is derived from an EMBL/GenBank/DDBJ whole genome shotgun (WGS) entry which is preliminary data.</text>
</comment>
<protein>
    <submittedName>
        <fullName evidence="4">AbrB/MazE/SpoVT family DNA-binding domain-containing protein</fullName>
    </submittedName>
</protein>
<dbReference type="GO" id="GO:0003677">
    <property type="term" value="F:DNA binding"/>
    <property type="evidence" value="ECO:0007669"/>
    <property type="project" value="UniProtKB-KW"/>
</dbReference>
<proteinExistence type="predicted"/>
<dbReference type="PROSITE" id="PS51740">
    <property type="entry name" value="SPOVT_ABRB"/>
    <property type="match status" value="1"/>
</dbReference>
<evidence type="ECO:0000256" key="1">
    <source>
        <dbReference type="PROSITE-ProRule" id="PRU01076"/>
    </source>
</evidence>
<dbReference type="Gene3D" id="2.10.260.10">
    <property type="match status" value="1"/>
</dbReference>
<evidence type="ECO:0000259" key="3">
    <source>
        <dbReference type="PROSITE" id="PS51740"/>
    </source>
</evidence>
<evidence type="ECO:0000313" key="4">
    <source>
        <dbReference type="EMBL" id="MEQ3554895.1"/>
    </source>
</evidence>
<accession>A0ABV1KKB4</accession>
<feature type="region of interest" description="Disordered" evidence="2">
    <location>
        <begin position="54"/>
        <end position="77"/>
    </location>
</feature>
<dbReference type="Proteomes" id="UP001494902">
    <property type="component" value="Unassembled WGS sequence"/>
</dbReference>
<organism evidence="4 5">
    <name type="scientific">Pseudonocardia nematodicida</name>
    <dbReference type="NCBI Taxonomy" id="1206997"/>
    <lineage>
        <taxon>Bacteria</taxon>
        <taxon>Bacillati</taxon>
        <taxon>Actinomycetota</taxon>
        <taxon>Actinomycetes</taxon>
        <taxon>Pseudonocardiales</taxon>
        <taxon>Pseudonocardiaceae</taxon>
        <taxon>Pseudonocardia</taxon>
    </lineage>
</organism>
<dbReference type="Pfam" id="PF04014">
    <property type="entry name" value="MazE_antitoxin"/>
    <property type="match status" value="1"/>
</dbReference>
<keyword evidence="5" id="KW-1185">Reference proteome</keyword>
<sequence length="77" mass="8375">MKATIDSAGRLVIPKQLRDRLGLSPGEVDVEADGADLRVRPAADDALVEEDGWLLVPPTGNPVTDEDVQRLRDADQR</sequence>
<dbReference type="SUPFAM" id="SSF89447">
    <property type="entry name" value="AbrB/MazE/MraZ-like"/>
    <property type="match status" value="1"/>
</dbReference>
<dbReference type="NCBIfam" id="TIGR01439">
    <property type="entry name" value="lp_hng_hel_AbrB"/>
    <property type="match status" value="1"/>
</dbReference>
<gene>
    <name evidence="4" type="ORF">WIS52_30900</name>
</gene>